<evidence type="ECO:0000313" key="2">
    <source>
        <dbReference type="EMBL" id="KAJ5456221.1"/>
    </source>
</evidence>
<sequence>MELLDLPTELILMIEEHLPIKADDSALMRSNSAMFAILQMRLYRRTKRSEVDSNWRWTSWITASLSIAAICGQLRMVKFLISYDPRIIDRTPGPRNLGFTALIGATLYGHTEIVKFLLAQPGLNPEKPSSYFVFNKSELGPAGRWRSSATVTTVPAAKLPGPGRRTATRYSFSPVAYLSLHHAKPAGGANADPFQPVFVRLATLAAPVEIVNGGMQLRIVQYETVVNHLQDKPSRRRRKSSASSDFSKPALRPDEIVDAVNKRIAAIEKALLDEHKICMGNDMIERPRWYTRDPNPDPEVDPQFRVDRACAPLATVVAWGRMELSASGSVWATRGGHGSKNVDYQLASRNIREESVFVGDGKDLQGRFQHSVRQVVGAALVTQQRPIAFADFRAVGLPSKYQLKMIGALRLRELSLLCVVKLLLIVAIRTVQLGGMTIETLLDKLTRHVGRMSTGRPATGHMLGRLAYKLDLPPTWKVHPVISVQHLEPAPSPGSFNREPSEPHPTVHDLEDFHTYQVDHPDTAYAYKDYSGNRVITLGHGEIMAVGTGRFITPPSDVRLSGPLVFLIVATGVTVRQRHVGGIQEDFWTLRAMNQPARDIRAEVD</sequence>
<protein>
    <submittedName>
        <fullName evidence="2">Uncharacterized protein</fullName>
    </submittedName>
</protein>
<dbReference type="SUPFAM" id="SSF48403">
    <property type="entry name" value="Ankyrin repeat"/>
    <property type="match status" value="1"/>
</dbReference>
<keyword evidence="3" id="KW-1185">Reference proteome</keyword>
<dbReference type="InterPro" id="IPR002110">
    <property type="entry name" value="Ankyrin_rpt"/>
</dbReference>
<proteinExistence type="predicted"/>
<gene>
    <name evidence="2" type="ORF">N7530_011495</name>
</gene>
<organism evidence="2 3">
    <name type="scientific">Penicillium desertorum</name>
    <dbReference type="NCBI Taxonomy" id="1303715"/>
    <lineage>
        <taxon>Eukaryota</taxon>
        <taxon>Fungi</taxon>
        <taxon>Dikarya</taxon>
        <taxon>Ascomycota</taxon>
        <taxon>Pezizomycotina</taxon>
        <taxon>Eurotiomycetes</taxon>
        <taxon>Eurotiomycetidae</taxon>
        <taxon>Eurotiales</taxon>
        <taxon>Aspergillaceae</taxon>
        <taxon>Penicillium</taxon>
    </lineage>
</organism>
<dbReference type="EMBL" id="JAPWDO010000009">
    <property type="protein sequence ID" value="KAJ5456221.1"/>
    <property type="molecule type" value="Genomic_DNA"/>
</dbReference>
<reference evidence="2" key="2">
    <citation type="journal article" date="2023" name="IMA Fungus">
        <title>Comparative genomic study of the Penicillium genus elucidates a diverse pangenome and 15 lateral gene transfer events.</title>
        <authorList>
            <person name="Petersen C."/>
            <person name="Sorensen T."/>
            <person name="Nielsen M.R."/>
            <person name="Sondergaard T.E."/>
            <person name="Sorensen J.L."/>
            <person name="Fitzpatrick D.A."/>
            <person name="Frisvad J.C."/>
            <person name="Nielsen K.L."/>
        </authorList>
    </citation>
    <scope>NUCLEOTIDE SEQUENCE</scope>
    <source>
        <strain evidence="2">IBT 17660</strain>
    </source>
</reference>
<evidence type="ECO:0000313" key="3">
    <source>
        <dbReference type="Proteomes" id="UP001147760"/>
    </source>
</evidence>
<name>A0A9X0BFM7_9EURO</name>
<dbReference type="Gene3D" id="1.25.40.20">
    <property type="entry name" value="Ankyrin repeat-containing domain"/>
    <property type="match status" value="1"/>
</dbReference>
<dbReference type="Proteomes" id="UP001147760">
    <property type="component" value="Unassembled WGS sequence"/>
</dbReference>
<dbReference type="AlphaFoldDB" id="A0A9X0BFM7"/>
<reference evidence="2" key="1">
    <citation type="submission" date="2022-12" db="EMBL/GenBank/DDBJ databases">
        <authorList>
            <person name="Petersen C."/>
        </authorList>
    </citation>
    <scope>NUCLEOTIDE SEQUENCE</scope>
    <source>
        <strain evidence="2">IBT 17660</strain>
    </source>
</reference>
<dbReference type="InterPro" id="IPR036770">
    <property type="entry name" value="Ankyrin_rpt-contain_sf"/>
</dbReference>
<comment type="caution">
    <text evidence="2">The sequence shown here is derived from an EMBL/GenBank/DDBJ whole genome shotgun (WGS) entry which is preliminary data.</text>
</comment>
<evidence type="ECO:0000256" key="1">
    <source>
        <dbReference type="SAM" id="MobiDB-lite"/>
    </source>
</evidence>
<accession>A0A9X0BFM7</accession>
<feature type="region of interest" description="Disordered" evidence="1">
    <location>
        <begin position="230"/>
        <end position="249"/>
    </location>
</feature>
<dbReference type="Pfam" id="PF12796">
    <property type="entry name" value="Ank_2"/>
    <property type="match status" value="1"/>
</dbReference>
<dbReference type="OrthoDB" id="426293at2759"/>